<proteinExistence type="predicted"/>
<evidence type="ECO:0000313" key="2">
    <source>
        <dbReference type="Proteomes" id="UP000596661"/>
    </source>
</evidence>
<accession>A0A803PV81</accession>
<reference evidence="1" key="2">
    <citation type="submission" date="2021-03" db="UniProtKB">
        <authorList>
            <consortium name="EnsemblPlants"/>
        </authorList>
    </citation>
    <scope>IDENTIFICATION</scope>
</reference>
<dbReference type="OMA" id="CSAYREE"/>
<dbReference type="EnsemblPlants" id="evm.model.06.161">
    <property type="protein sequence ID" value="cds.evm.model.06.161"/>
    <property type="gene ID" value="evm.TU.06.161"/>
</dbReference>
<organism evidence="1 2">
    <name type="scientific">Cannabis sativa</name>
    <name type="common">Hemp</name>
    <name type="synonym">Marijuana</name>
    <dbReference type="NCBI Taxonomy" id="3483"/>
    <lineage>
        <taxon>Eukaryota</taxon>
        <taxon>Viridiplantae</taxon>
        <taxon>Streptophyta</taxon>
        <taxon>Embryophyta</taxon>
        <taxon>Tracheophyta</taxon>
        <taxon>Spermatophyta</taxon>
        <taxon>Magnoliopsida</taxon>
        <taxon>eudicotyledons</taxon>
        <taxon>Gunneridae</taxon>
        <taxon>Pentapetalae</taxon>
        <taxon>rosids</taxon>
        <taxon>fabids</taxon>
        <taxon>Rosales</taxon>
        <taxon>Cannabaceae</taxon>
        <taxon>Cannabis</taxon>
    </lineage>
</organism>
<dbReference type="Gramene" id="evm.model.06.161">
    <property type="protein sequence ID" value="cds.evm.model.06.161"/>
    <property type="gene ID" value="evm.TU.06.161"/>
</dbReference>
<dbReference type="EMBL" id="UZAU01000554">
    <property type="status" value="NOT_ANNOTATED_CDS"/>
    <property type="molecule type" value="Genomic_DNA"/>
</dbReference>
<sequence>MKQFKKRRDVEGKQRFKQAKQQLFQVLNQRAIFWRQRSKQLWLKEGDHNSKFFHAKVSARKRNNQIIHLRDTTGILRTWENGLGDVMVDYFNEIFKAEDGVWGDVLECVVPRVKEEHNQSLLRPIVDQEVKDVVFQMHPDKSPDQMV</sequence>
<protein>
    <submittedName>
        <fullName evidence="1">Uncharacterized protein</fullName>
    </submittedName>
</protein>
<dbReference type="Proteomes" id="UP000596661">
    <property type="component" value="Chromosome 6"/>
</dbReference>
<reference evidence="1" key="1">
    <citation type="submission" date="2018-11" db="EMBL/GenBank/DDBJ databases">
        <authorList>
            <person name="Grassa J C."/>
        </authorList>
    </citation>
    <scope>NUCLEOTIDE SEQUENCE [LARGE SCALE GENOMIC DNA]</scope>
</reference>
<evidence type="ECO:0000313" key="1">
    <source>
        <dbReference type="EnsemblPlants" id="cds.evm.model.06.161"/>
    </source>
</evidence>
<dbReference type="AlphaFoldDB" id="A0A803PV81"/>
<keyword evidence="2" id="KW-1185">Reference proteome</keyword>
<name>A0A803PV81_CANSA</name>